<protein>
    <recommendedName>
        <fullName evidence="5">Transcription factor domain-containing protein</fullName>
    </recommendedName>
</protein>
<evidence type="ECO:0000256" key="1">
    <source>
        <dbReference type="ARBA" id="ARBA00023242"/>
    </source>
</evidence>
<gene>
    <name evidence="3" type="ORF">CLO192961_LOCUS154680</name>
</gene>
<organism evidence="3 4">
    <name type="scientific">Bionectria ochroleuca</name>
    <name type="common">Gliocladium roseum</name>
    <dbReference type="NCBI Taxonomy" id="29856"/>
    <lineage>
        <taxon>Eukaryota</taxon>
        <taxon>Fungi</taxon>
        <taxon>Dikarya</taxon>
        <taxon>Ascomycota</taxon>
        <taxon>Pezizomycotina</taxon>
        <taxon>Sordariomycetes</taxon>
        <taxon>Hypocreomycetidae</taxon>
        <taxon>Hypocreales</taxon>
        <taxon>Bionectriaceae</taxon>
        <taxon>Clonostachys</taxon>
    </lineage>
</organism>
<dbReference type="PANTHER" id="PTHR37534:SF2">
    <property type="entry name" value="N-ACETYLTRANSFERASE DOMAIN-CONTAINING PROTEIN"/>
    <property type="match status" value="1"/>
</dbReference>
<evidence type="ECO:0000313" key="4">
    <source>
        <dbReference type="Proteomes" id="UP000766486"/>
    </source>
</evidence>
<evidence type="ECO:0008006" key="5">
    <source>
        <dbReference type="Google" id="ProtNLM"/>
    </source>
</evidence>
<dbReference type="EMBL" id="CABFNS010000729">
    <property type="protein sequence ID" value="VUC24947.1"/>
    <property type="molecule type" value="Genomic_DNA"/>
</dbReference>
<feature type="region of interest" description="Disordered" evidence="2">
    <location>
        <begin position="34"/>
        <end position="75"/>
    </location>
</feature>
<comment type="caution">
    <text evidence="3">The sequence shown here is derived from an EMBL/GenBank/DDBJ whole genome shotgun (WGS) entry which is preliminary data.</text>
</comment>
<proteinExistence type="predicted"/>
<keyword evidence="4" id="KW-1185">Reference proteome</keyword>
<keyword evidence="1" id="KW-0539">Nucleus</keyword>
<dbReference type="PANTHER" id="PTHR37534">
    <property type="entry name" value="TRANSCRIPTIONAL ACTIVATOR PROTEIN UGA3"/>
    <property type="match status" value="1"/>
</dbReference>
<name>A0ABY6U467_BIOOC</name>
<sequence length="448" mass="49680">MVVSGVVLSIESFVHMGISDHDTARGAALLPDHSTKTQHEHSEIPESKEQGSSSQTDDMLTEPMHTQGPLGQSQTMGEVKEFNMWPMVGRSSVSAEEIPLLQSFIHTVAPSLDIYDIKNTFRHNLTALAMNCPCLLEKLLRLSAALTDRPTDLVKTRGAVSFRLRADNISPLTAVRLMASFALDRALLFAEDSLDEWESGFYRDHIPPIITATHHMDAAEKRIWCSILALVARLEIAASLAHGNSSMTSASLLDRIHDYQSRSVDPFCACFDAAMNCLKLLSEVMDLCLPAPYTKADRLSDESSYSANDPIFASRWNKLLRKLLAWEKARPVELEEILMIDGSENTLPQIIYSGGGGISTNILYHTAMFLLLNKKPQSIGGSERDQNAVEDEEYMNPLFHLRWVGGISLHCEVRDSHFWDPCTLAAMSVLTPHITGLIQPTDMASSKK</sequence>
<reference evidence="3 4" key="1">
    <citation type="submission" date="2019-06" db="EMBL/GenBank/DDBJ databases">
        <authorList>
            <person name="Broberg M."/>
        </authorList>
    </citation>
    <scope>NUCLEOTIDE SEQUENCE [LARGE SCALE GENOMIC DNA]</scope>
</reference>
<feature type="compositionally biased region" description="Basic and acidic residues" evidence="2">
    <location>
        <begin position="34"/>
        <end position="49"/>
    </location>
</feature>
<accession>A0ABY6U467</accession>
<dbReference type="Proteomes" id="UP000766486">
    <property type="component" value="Unassembled WGS sequence"/>
</dbReference>
<evidence type="ECO:0000256" key="2">
    <source>
        <dbReference type="SAM" id="MobiDB-lite"/>
    </source>
</evidence>
<evidence type="ECO:0000313" key="3">
    <source>
        <dbReference type="EMBL" id="VUC24947.1"/>
    </source>
</evidence>